<dbReference type="AlphaFoldDB" id="A0A023DD89"/>
<evidence type="ECO:0000313" key="2">
    <source>
        <dbReference type="Proteomes" id="UP000023561"/>
    </source>
</evidence>
<keyword evidence="2" id="KW-1185">Reference proteome</keyword>
<reference evidence="1 2" key="1">
    <citation type="submission" date="2014-04" db="EMBL/GenBank/DDBJ databases">
        <title>Whole genome shotgun sequence of Geobacillus caldoxylosilyticus NBRC 107762.</title>
        <authorList>
            <person name="Hosoyama A."/>
            <person name="Hosoyama Y."/>
            <person name="Katano-Makiyama Y."/>
            <person name="Tsuchikane K."/>
            <person name="Ohji S."/>
            <person name="Ichikawa N."/>
            <person name="Yamazoe A."/>
            <person name="Fujita N."/>
        </authorList>
    </citation>
    <scope>NUCLEOTIDE SEQUENCE [LARGE SCALE GENOMIC DNA]</scope>
    <source>
        <strain evidence="1 2">NBRC 107762</strain>
    </source>
</reference>
<accession>A0A023DD89</accession>
<proteinExistence type="predicted"/>
<protein>
    <submittedName>
        <fullName evidence="1">Uncharacterized protein</fullName>
    </submittedName>
</protein>
<dbReference type="EMBL" id="BAWO01000010">
    <property type="protein sequence ID" value="GAJ38936.1"/>
    <property type="molecule type" value="Genomic_DNA"/>
</dbReference>
<organism evidence="1 2">
    <name type="scientific">Parageobacillus caldoxylosilyticus NBRC 107762</name>
    <dbReference type="NCBI Taxonomy" id="1220594"/>
    <lineage>
        <taxon>Bacteria</taxon>
        <taxon>Bacillati</taxon>
        <taxon>Bacillota</taxon>
        <taxon>Bacilli</taxon>
        <taxon>Bacillales</taxon>
        <taxon>Anoxybacillaceae</taxon>
        <taxon>Saccharococcus</taxon>
    </lineage>
</organism>
<name>A0A023DD89_9BACL</name>
<comment type="caution">
    <text evidence="1">The sequence shown here is derived from an EMBL/GenBank/DDBJ whole genome shotgun (WGS) entry which is preliminary data.</text>
</comment>
<sequence>MANSASQIQYFNATFTAKTYRKKAQNPNSTFEFGFLYDDSDWARTSDLHPVKMKQEIL</sequence>
<dbReference type="Proteomes" id="UP000023561">
    <property type="component" value="Unassembled WGS sequence"/>
</dbReference>
<evidence type="ECO:0000313" key="1">
    <source>
        <dbReference type="EMBL" id="GAJ38936.1"/>
    </source>
</evidence>
<gene>
    <name evidence="1" type="ORF">GCA01S_010_00640</name>
</gene>